<dbReference type="InterPro" id="IPR046947">
    <property type="entry name" value="LytR-like"/>
</dbReference>
<reference evidence="4 5" key="1">
    <citation type="submission" date="2021-03" db="EMBL/GenBank/DDBJ databases">
        <title>Genomic Encyclopedia of Type Strains, Phase IV (KMG-IV): sequencing the most valuable type-strain genomes for metagenomic binning, comparative biology and taxonomic classification.</title>
        <authorList>
            <person name="Goeker M."/>
        </authorList>
    </citation>
    <scope>NUCLEOTIDE SEQUENCE [LARGE SCALE GENOMIC DNA]</scope>
    <source>
        <strain evidence="4 5">DSM 14349</strain>
    </source>
</reference>
<dbReference type="PROSITE" id="PS50110">
    <property type="entry name" value="RESPONSE_REGULATORY"/>
    <property type="match status" value="1"/>
</dbReference>
<dbReference type="PANTHER" id="PTHR37299">
    <property type="entry name" value="TRANSCRIPTIONAL REGULATOR-RELATED"/>
    <property type="match status" value="1"/>
</dbReference>
<comment type="caution">
    <text evidence="4">The sequence shown here is derived from an EMBL/GenBank/DDBJ whole genome shotgun (WGS) entry which is preliminary data.</text>
</comment>
<feature type="domain" description="Response regulatory" evidence="2">
    <location>
        <begin position="6"/>
        <end position="122"/>
    </location>
</feature>
<dbReference type="SMART" id="SM00850">
    <property type="entry name" value="LytTR"/>
    <property type="match status" value="1"/>
</dbReference>
<feature type="domain" description="HTH LytTR-type" evidence="3">
    <location>
        <begin position="147"/>
        <end position="207"/>
    </location>
</feature>
<sequence>MNEPTLKMLIVGDTEQSSTLNMFLESIPNVEVIGIVSTTEDYMDIIFRQHDINAVLLNHTIDADMNVLEAFHLLRLRGRIVPTILITNQTLSASYVADLGIVDILQTPFTFERLKVGIEKQRWGIKQAQFKSSGGIFVPVISDEIRLLTPNDILFIESINRIVYVHTQQGQFESKIPIKLYEKYLMFHDYVLTHRSCLINLHQVEGVHENIIHFKHSTQTAVITEDKKAYFTKQLQIFMNKGQRD</sequence>
<dbReference type="PANTHER" id="PTHR37299:SF1">
    <property type="entry name" value="STAGE 0 SPORULATION PROTEIN A HOMOLOG"/>
    <property type="match status" value="1"/>
</dbReference>
<gene>
    <name evidence="4" type="ORF">J2Z32_002966</name>
</gene>
<keyword evidence="4" id="KW-0238">DNA-binding</keyword>
<dbReference type="InterPro" id="IPR001789">
    <property type="entry name" value="Sig_transdc_resp-reg_receiver"/>
</dbReference>
<dbReference type="Gene3D" id="3.40.50.2300">
    <property type="match status" value="1"/>
</dbReference>
<protein>
    <submittedName>
        <fullName evidence="4">DNA-binding LytR/AlgR family response regulator</fullName>
    </submittedName>
</protein>
<organism evidence="4 5">
    <name type="scientific">Paenibacillus turicensis</name>
    <dbReference type="NCBI Taxonomy" id="160487"/>
    <lineage>
        <taxon>Bacteria</taxon>
        <taxon>Bacillati</taxon>
        <taxon>Bacillota</taxon>
        <taxon>Bacilli</taxon>
        <taxon>Bacillales</taxon>
        <taxon>Paenibacillaceae</taxon>
        <taxon>Paenibacillus</taxon>
    </lineage>
</organism>
<keyword evidence="5" id="KW-1185">Reference proteome</keyword>
<evidence type="ECO:0000259" key="3">
    <source>
        <dbReference type="PROSITE" id="PS50930"/>
    </source>
</evidence>
<evidence type="ECO:0000256" key="1">
    <source>
        <dbReference type="PROSITE-ProRule" id="PRU00169"/>
    </source>
</evidence>
<dbReference type="EMBL" id="JAGGKG010000014">
    <property type="protein sequence ID" value="MBP1906317.1"/>
    <property type="molecule type" value="Genomic_DNA"/>
</dbReference>
<dbReference type="GO" id="GO:0003677">
    <property type="term" value="F:DNA binding"/>
    <property type="evidence" value="ECO:0007669"/>
    <property type="project" value="UniProtKB-KW"/>
</dbReference>
<dbReference type="Gene3D" id="2.40.50.1020">
    <property type="entry name" value="LytTr DNA-binding domain"/>
    <property type="match status" value="1"/>
</dbReference>
<evidence type="ECO:0000259" key="2">
    <source>
        <dbReference type="PROSITE" id="PS50110"/>
    </source>
</evidence>
<dbReference type="PROSITE" id="PS50930">
    <property type="entry name" value="HTH_LYTTR"/>
    <property type="match status" value="1"/>
</dbReference>
<dbReference type="RefSeq" id="WP_245251486.1">
    <property type="nucleotide sequence ID" value="NZ_JAGGKG010000014.1"/>
</dbReference>
<proteinExistence type="predicted"/>
<name>A0ABS4FUR8_9BACL</name>
<comment type="caution">
    <text evidence="1">Lacks conserved residue(s) required for the propagation of feature annotation.</text>
</comment>
<dbReference type="InterPro" id="IPR011006">
    <property type="entry name" value="CheY-like_superfamily"/>
</dbReference>
<dbReference type="SUPFAM" id="SSF52172">
    <property type="entry name" value="CheY-like"/>
    <property type="match status" value="1"/>
</dbReference>
<accession>A0ABS4FUR8</accession>
<dbReference type="Proteomes" id="UP001519272">
    <property type="component" value="Unassembled WGS sequence"/>
</dbReference>
<dbReference type="Pfam" id="PF04397">
    <property type="entry name" value="LytTR"/>
    <property type="match status" value="1"/>
</dbReference>
<evidence type="ECO:0000313" key="4">
    <source>
        <dbReference type="EMBL" id="MBP1906317.1"/>
    </source>
</evidence>
<dbReference type="InterPro" id="IPR007492">
    <property type="entry name" value="LytTR_DNA-bd_dom"/>
</dbReference>
<evidence type="ECO:0000313" key="5">
    <source>
        <dbReference type="Proteomes" id="UP001519272"/>
    </source>
</evidence>